<accession>A0AAD3H9V3</accession>
<evidence type="ECO:0000313" key="7">
    <source>
        <dbReference type="EMBL" id="GFH55730.1"/>
    </source>
</evidence>
<keyword evidence="8" id="KW-1185">Reference proteome</keyword>
<dbReference type="PANTHER" id="PTHR10015:SF206">
    <property type="entry name" value="HSF-TYPE DNA-BINDING DOMAIN-CONTAINING PROTEIN"/>
    <property type="match status" value="1"/>
</dbReference>
<feature type="compositionally biased region" description="Low complexity" evidence="5">
    <location>
        <begin position="289"/>
        <end position="320"/>
    </location>
</feature>
<reference evidence="7 8" key="1">
    <citation type="journal article" date="2021" name="Sci. Rep.">
        <title>The genome of the diatom Chaetoceros tenuissimus carries an ancient integrated fragment of an extant virus.</title>
        <authorList>
            <person name="Hongo Y."/>
            <person name="Kimura K."/>
            <person name="Takaki Y."/>
            <person name="Yoshida Y."/>
            <person name="Baba S."/>
            <person name="Kobayashi G."/>
            <person name="Nagasaki K."/>
            <person name="Hano T."/>
            <person name="Tomaru Y."/>
        </authorList>
    </citation>
    <scope>NUCLEOTIDE SEQUENCE [LARGE SCALE GENOMIC DNA]</scope>
    <source>
        <strain evidence="7 8">NIES-3715</strain>
    </source>
</reference>
<evidence type="ECO:0000256" key="1">
    <source>
        <dbReference type="ARBA" id="ARBA00004123"/>
    </source>
</evidence>
<dbReference type="SMART" id="SM00415">
    <property type="entry name" value="HSF"/>
    <property type="match status" value="1"/>
</dbReference>
<evidence type="ECO:0000256" key="4">
    <source>
        <dbReference type="RuleBase" id="RU004020"/>
    </source>
</evidence>
<dbReference type="InterPro" id="IPR036390">
    <property type="entry name" value="WH_DNA-bd_sf"/>
</dbReference>
<evidence type="ECO:0000256" key="2">
    <source>
        <dbReference type="ARBA" id="ARBA00023125"/>
    </source>
</evidence>
<comment type="subcellular location">
    <subcellularLocation>
        <location evidence="1">Nucleus</location>
    </subcellularLocation>
</comment>
<dbReference type="AlphaFoldDB" id="A0AAD3H9V3"/>
<sequence length="378" mass="42796">MSNNYQQQDNATRNKRPEVRQVLHRSYLSDRPNTSLTRAASNTISSSSTTTEYYKNNFPQKLYRMLEYADTSPHDVQTIISWQPHGRSFMVKDKKRLQTEVLPLFFTTVHYDSFRRNLNHWGFHLINGVKNPDCGSYYHHLFLRTRLDLANKIKRVKDKSFTPPVLNNAPSNTSSSSSARIPFYEPNFYEMEWLPQTQIQIPQVYPTSSTISNSRQSTNTSAATFAQSTTTDSVKPSSICWDPRSSNHLSSDSSRSFMAPSSIRSTSCTSSSPSSDDMKMESSEEKASSTEAASSDNSSSDNQAPPSRMSTSCTSSSPSSDDMIIEKSRDKTKKVASLLMHDSIGDDIWDEEHWQSFLMQQYHLLPSDLSELASVFDD</sequence>
<evidence type="ECO:0000259" key="6">
    <source>
        <dbReference type="SMART" id="SM00415"/>
    </source>
</evidence>
<feature type="compositionally biased region" description="Low complexity" evidence="5">
    <location>
        <begin position="217"/>
        <end position="231"/>
    </location>
</feature>
<dbReference type="Pfam" id="PF00447">
    <property type="entry name" value="HSF_DNA-bind"/>
    <property type="match status" value="1"/>
</dbReference>
<dbReference type="Gene3D" id="1.10.10.10">
    <property type="entry name" value="Winged helix-like DNA-binding domain superfamily/Winged helix DNA-binding domain"/>
    <property type="match status" value="1"/>
</dbReference>
<keyword evidence="2" id="KW-0238">DNA-binding</keyword>
<dbReference type="GO" id="GO:0005634">
    <property type="term" value="C:nucleus"/>
    <property type="evidence" value="ECO:0007669"/>
    <property type="project" value="UniProtKB-SubCell"/>
</dbReference>
<keyword evidence="3" id="KW-0539">Nucleus</keyword>
<comment type="caution">
    <text evidence="7">The sequence shown here is derived from an EMBL/GenBank/DDBJ whole genome shotgun (WGS) entry which is preliminary data.</text>
</comment>
<feature type="domain" description="HSF-type DNA-binding" evidence="6">
    <location>
        <begin position="54"/>
        <end position="156"/>
    </location>
</feature>
<dbReference type="InterPro" id="IPR000232">
    <property type="entry name" value="HSF_DNA-bd"/>
</dbReference>
<dbReference type="PANTHER" id="PTHR10015">
    <property type="entry name" value="HEAT SHOCK TRANSCRIPTION FACTOR"/>
    <property type="match status" value="1"/>
</dbReference>
<dbReference type="InterPro" id="IPR036388">
    <property type="entry name" value="WH-like_DNA-bd_sf"/>
</dbReference>
<evidence type="ECO:0000313" key="8">
    <source>
        <dbReference type="Proteomes" id="UP001054902"/>
    </source>
</evidence>
<evidence type="ECO:0000256" key="5">
    <source>
        <dbReference type="SAM" id="MobiDB-lite"/>
    </source>
</evidence>
<feature type="compositionally biased region" description="Low complexity" evidence="5">
    <location>
        <begin position="246"/>
        <end position="275"/>
    </location>
</feature>
<dbReference type="GO" id="GO:0003700">
    <property type="term" value="F:DNA-binding transcription factor activity"/>
    <property type="evidence" value="ECO:0007669"/>
    <property type="project" value="InterPro"/>
</dbReference>
<comment type="similarity">
    <text evidence="4">Belongs to the HSF family.</text>
</comment>
<organism evidence="7 8">
    <name type="scientific">Chaetoceros tenuissimus</name>
    <dbReference type="NCBI Taxonomy" id="426638"/>
    <lineage>
        <taxon>Eukaryota</taxon>
        <taxon>Sar</taxon>
        <taxon>Stramenopiles</taxon>
        <taxon>Ochrophyta</taxon>
        <taxon>Bacillariophyta</taxon>
        <taxon>Coscinodiscophyceae</taxon>
        <taxon>Chaetocerotophycidae</taxon>
        <taxon>Chaetocerotales</taxon>
        <taxon>Chaetocerotaceae</taxon>
        <taxon>Chaetoceros</taxon>
    </lineage>
</organism>
<dbReference type="EMBL" id="BLLK01000051">
    <property type="protein sequence ID" value="GFH55730.1"/>
    <property type="molecule type" value="Genomic_DNA"/>
</dbReference>
<feature type="compositionally biased region" description="Basic and acidic residues" evidence="5">
    <location>
        <begin position="276"/>
        <end position="288"/>
    </location>
</feature>
<dbReference type="FunFam" id="1.10.10.10:FF:000479">
    <property type="entry name" value="Predicted protein"/>
    <property type="match status" value="1"/>
</dbReference>
<protein>
    <recommendedName>
        <fullName evidence="6">HSF-type DNA-binding domain-containing protein</fullName>
    </recommendedName>
</protein>
<gene>
    <name evidence="7" type="ORF">CTEN210_12206</name>
</gene>
<dbReference type="GO" id="GO:0043565">
    <property type="term" value="F:sequence-specific DNA binding"/>
    <property type="evidence" value="ECO:0007669"/>
    <property type="project" value="InterPro"/>
</dbReference>
<evidence type="ECO:0000256" key="3">
    <source>
        <dbReference type="ARBA" id="ARBA00023242"/>
    </source>
</evidence>
<name>A0AAD3H9V3_9STRA</name>
<feature type="region of interest" description="Disordered" evidence="5">
    <location>
        <begin position="208"/>
        <end position="324"/>
    </location>
</feature>
<dbReference type="Proteomes" id="UP001054902">
    <property type="component" value="Unassembled WGS sequence"/>
</dbReference>
<dbReference type="SUPFAM" id="SSF46785">
    <property type="entry name" value="Winged helix' DNA-binding domain"/>
    <property type="match status" value="1"/>
</dbReference>
<proteinExistence type="inferred from homology"/>